<keyword evidence="2" id="KW-1185">Reference proteome</keyword>
<accession>A0AAW1JIW1</accession>
<name>A0AAW1JIW1_POPJA</name>
<dbReference type="EMBL" id="JASPKY010000374">
    <property type="protein sequence ID" value="KAK9703235.1"/>
    <property type="molecule type" value="Genomic_DNA"/>
</dbReference>
<proteinExistence type="predicted"/>
<comment type="caution">
    <text evidence="1">The sequence shown here is derived from an EMBL/GenBank/DDBJ whole genome shotgun (WGS) entry which is preliminary data.</text>
</comment>
<evidence type="ECO:0000313" key="1">
    <source>
        <dbReference type="EMBL" id="KAK9703235.1"/>
    </source>
</evidence>
<protein>
    <submittedName>
        <fullName evidence="1">Uncharacterized protein</fullName>
    </submittedName>
</protein>
<gene>
    <name evidence="1" type="ORF">QE152_g29469</name>
</gene>
<dbReference type="PANTHER" id="PTHR45913">
    <property type="entry name" value="EPM2A-INTERACTING PROTEIN 1"/>
    <property type="match status" value="1"/>
</dbReference>
<dbReference type="PANTHER" id="PTHR45913:SF21">
    <property type="entry name" value="DUF4371 DOMAIN-CONTAINING PROTEIN"/>
    <property type="match status" value="1"/>
</dbReference>
<dbReference type="AlphaFoldDB" id="A0AAW1JIW1"/>
<dbReference type="Proteomes" id="UP001458880">
    <property type="component" value="Unassembled WGS sequence"/>
</dbReference>
<reference evidence="1 2" key="1">
    <citation type="journal article" date="2024" name="BMC Genomics">
        <title>De novo assembly and annotation of Popillia japonica's genome with initial clues to its potential as an invasive pest.</title>
        <authorList>
            <person name="Cucini C."/>
            <person name="Boschi S."/>
            <person name="Funari R."/>
            <person name="Cardaioli E."/>
            <person name="Iannotti N."/>
            <person name="Marturano G."/>
            <person name="Paoli F."/>
            <person name="Bruttini M."/>
            <person name="Carapelli A."/>
            <person name="Frati F."/>
            <person name="Nardi F."/>
        </authorList>
    </citation>
    <scope>NUCLEOTIDE SEQUENCE [LARGE SCALE GENOMIC DNA]</scope>
    <source>
        <strain evidence="1">DMR45628</strain>
    </source>
</reference>
<evidence type="ECO:0000313" key="2">
    <source>
        <dbReference type="Proteomes" id="UP001458880"/>
    </source>
</evidence>
<organism evidence="1 2">
    <name type="scientific">Popillia japonica</name>
    <name type="common">Japanese beetle</name>
    <dbReference type="NCBI Taxonomy" id="7064"/>
    <lineage>
        <taxon>Eukaryota</taxon>
        <taxon>Metazoa</taxon>
        <taxon>Ecdysozoa</taxon>
        <taxon>Arthropoda</taxon>
        <taxon>Hexapoda</taxon>
        <taxon>Insecta</taxon>
        <taxon>Pterygota</taxon>
        <taxon>Neoptera</taxon>
        <taxon>Endopterygota</taxon>
        <taxon>Coleoptera</taxon>
        <taxon>Polyphaga</taxon>
        <taxon>Scarabaeiformia</taxon>
        <taxon>Scarabaeidae</taxon>
        <taxon>Rutelinae</taxon>
        <taxon>Popillia</taxon>
    </lineage>
</organism>
<sequence length="108" mass="12723">MKLVIKIANKIRAQPLQRRLFKSLDDEIDCQYGELLLHSEVLSLSRGRVLKRFKSLDDEIDCQYGELLLHSEVLSLSRGRVLKRFNNPWTMKLTVNMGSYFFTLKSYR</sequence>